<proteinExistence type="predicted"/>
<dbReference type="AlphaFoldDB" id="A0A8J5IUS2"/>
<name>A0A8J5IUS2_9STRA</name>
<gene>
    <name evidence="1" type="ORF">JG688_00016050</name>
</gene>
<dbReference type="PANTHER" id="PTHR46586:SF3">
    <property type="entry name" value="ANKYRIN REPEAT-CONTAINING PROTEIN"/>
    <property type="match status" value="1"/>
</dbReference>
<evidence type="ECO:0000313" key="2">
    <source>
        <dbReference type="Proteomes" id="UP000709295"/>
    </source>
</evidence>
<protein>
    <submittedName>
        <fullName evidence="1">Uncharacterized protein</fullName>
    </submittedName>
</protein>
<evidence type="ECO:0000313" key="1">
    <source>
        <dbReference type="EMBL" id="KAG6946425.1"/>
    </source>
</evidence>
<accession>A0A8J5IUS2</accession>
<reference evidence="1" key="1">
    <citation type="submission" date="2021-01" db="EMBL/GenBank/DDBJ databases">
        <title>Phytophthora aleatoria, a newly-described species from Pinus radiata is distinct from Phytophthora cactorum isolates based on comparative genomics.</title>
        <authorList>
            <person name="Mcdougal R."/>
            <person name="Panda P."/>
            <person name="Williams N."/>
            <person name="Studholme D.J."/>
        </authorList>
    </citation>
    <scope>NUCLEOTIDE SEQUENCE</scope>
    <source>
        <strain evidence="1">NZFS 4037</strain>
    </source>
</reference>
<comment type="caution">
    <text evidence="1">The sequence shown here is derived from an EMBL/GenBank/DDBJ whole genome shotgun (WGS) entry which is preliminary data.</text>
</comment>
<organism evidence="1 2">
    <name type="scientific">Phytophthora aleatoria</name>
    <dbReference type="NCBI Taxonomy" id="2496075"/>
    <lineage>
        <taxon>Eukaryota</taxon>
        <taxon>Sar</taxon>
        <taxon>Stramenopiles</taxon>
        <taxon>Oomycota</taxon>
        <taxon>Peronosporomycetes</taxon>
        <taxon>Peronosporales</taxon>
        <taxon>Peronosporaceae</taxon>
        <taxon>Phytophthora</taxon>
    </lineage>
</organism>
<dbReference type="InterPro" id="IPR052050">
    <property type="entry name" value="SecEffector_AnkRepeat"/>
</dbReference>
<dbReference type="PANTHER" id="PTHR46586">
    <property type="entry name" value="ANKYRIN REPEAT-CONTAINING PROTEIN"/>
    <property type="match status" value="1"/>
</dbReference>
<dbReference type="EMBL" id="JAENGY010001882">
    <property type="protein sequence ID" value="KAG6946425.1"/>
    <property type="molecule type" value="Genomic_DNA"/>
</dbReference>
<sequence>MLLAIVPAVLRHQREPGVLQHVSAQISSFLGSPPCLSLSQACSFGSTRLLDWIWDLSCTSVSNRPSTWPLHNYLRSDLHYNGDQFIKSLEVAVRREDLAIVKWLFAHFSGFEVPAEVVISAASAGNLPILQFFLDNDTGCEGGESKSQTKRKIVEKNNLSEAVGGHGVHWTAGVMMSVLRAEDPEIVQWLHGNMPAGVDEQDIDRVIRFSLRGGDDKIAKTLMPKGRCVLD</sequence>
<keyword evidence="2" id="KW-1185">Reference proteome</keyword>
<dbReference type="Proteomes" id="UP000709295">
    <property type="component" value="Unassembled WGS sequence"/>
</dbReference>